<evidence type="ECO:0000256" key="3">
    <source>
        <dbReference type="SAM" id="SignalP"/>
    </source>
</evidence>
<name>A0A5B8VBF0_9BACT</name>
<reference evidence="5 6" key="1">
    <citation type="journal article" date="2016" name="Int. J. Syst. Evol. Microbiol.">
        <title>Panacibacter ginsenosidivorans gen. nov., sp. nov., with ginsenoside converting activity isolated from soil of a ginseng field.</title>
        <authorList>
            <person name="Siddiqi M.Z."/>
            <person name="Muhammad Shafi S."/>
            <person name="Choi K.D."/>
            <person name="Im W.T."/>
        </authorList>
    </citation>
    <scope>NUCLEOTIDE SEQUENCE [LARGE SCALE GENOMIC DNA]</scope>
    <source>
        <strain evidence="5 6">Gsoil1550</strain>
    </source>
</reference>
<evidence type="ECO:0000256" key="1">
    <source>
        <dbReference type="ARBA" id="ARBA00022729"/>
    </source>
</evidence>
<proteinExistence type="predicted"/>
<feature type="compositionally biased region" description="Basic and acidic residues" evidence="2">
    <location>
        <begin position="260"/>
        <end position="274"/>
    </location>
</feature>
<evidence type="ECO:0000313" key="5">
    <source>
        <dbReference type="EMBL" id="QEC68599.1"/>
    </source>
</evidence>
<dbReference type="RefSeq" id="WP_147190784.1">
    <property type="nucleotide sequence ID" value="NZ_CP042435.1"/>
</dbReference>
<evidence type="ECO:0000313" key="6">
    <source>
        <dbReference type="Proteomes" id="UP000321533"/>
    </source>
</evidence>
<dbReference type="InterPro" id="IPR032812">
    <property type="entry name" value="SbsA_Ig"/>
</dbReference>
<protein>
    <recommendedName>
        <fullName evidence="4">SbsA Ig-like domain-containing protein</fullName>
    </recommendedName>
</protein>
<gene>
    <name evidence="5" type="ORF">FRZ67_15255</name>
</gene>
<feature type="signal peptide" evidence="3">
    <location>
        <begin position="1"/>
        <end position="23"/>
    </location>
</feature>
<keyword evidence="1 3" id="KW-0732">Signal</keyword>
<dbReference type="EMBL" id="CP042435">
    <property type="protein sequence ID" value="QEC68599.1"/>
    <property type="molecule type" value="Genomic_DNA"/>
</dbReference>
<dbReference type="PROSITE" id="PS51257">
    <property type="entry name" value="PROKAR_LIPOPROTEIN"/>
    <property type="match status" value="1"/>
</dbReference>
<dbReference type="AlphaFoldDB" id="A0A5B8VBF0"/>
<feature type="chain" id="PRO_5022717867" description="SbsA Ig-like domain-containing protein" evidence="3">
    <location>
        <begin position="24"/>
        <end position="473"/>
    </location>
</feature>
<dbReference type="OrthoDB" id="9809989at2"/>
<evidence type="ECO:0000256" key="2">
    <source>
        <dbReference type="SAM" id="MobiDB-lite"/>
    </source>
</evidence>
<feature type="region of interest" description="Disordered" evidence="2">
    <location>
        <begin position="253"/>
        <end position="274"/>
    </location>
</feature>
<feature type="domain" description="SbsA Ig-like" evidence="4">
    <location>
        <begin position="38"/>
        <end position="138"/>
    </location>
</feature>
<evidence type="ECO:0000259" key="4">
    <source>
        <dbReference type="Pfam" id="PF13205"/>
    </source>
</evidence>
<dbReference type="Pfam" id="PF13205">
    <property type="entry name" value="Big_5"/>
    <property type="match status" value="1"/>
</dbReference>
<accession>A0A5B8VBF0</accession>
<sequence length="473" mass="53582">MKKIFPLVIIAVCFFNVAGLVTASGCANIIPPTGGPRDSLPPVLMEALPKDSTVNFKDYKITLTFDEYVQLDNNLNDQLIISPNPEKIPVIEGKLRNVTIKLKDSLKPNTTYSINFGRALKDVNENNVLKNFTYVFSTGDKLADGMITGNVKIAETGDADSTLLVLLHTNTTDSAIKKLKSDYYTRLDSSGNFRFKYLPNEKFAVYVLPNDYSKKYDDSTKMFAFYNEPVEASTNPASIQLYAYQEYKQVNKPVSASSGSDKEKKGNSDEDKRLKFGTNLENNEQGLLDSLIFNFNRPVAKFDSSMVLLTDTSFKAIKNYSVIQTDTTAKRFALIYKWPENQRYKLIIQKAAFTDSAGITIAKDDTLNFKSKRESEYGSVRLHFNNLDLSKNPVLQLVKNKIVVQSVVLSTNEWYQKLFEPGQYDMRILFDDNKNGVWDPGNFDTKHQPEIVQKIQRPLITKANWDNEIDINL</sequence>
<dbReference type="Proteomes" id="UP000321533">
    <property type="component" value="Chromosome"/>
</dbReference>
<keyword evidence="6" id="KW-1185">Reference proteome</keyword>
<organism evidence="5 6">
    <name type="scientific">Panacibacter ginsenosidivorans</name>
    <dbReference type="NCBI Taxonomy" id="1813871"/>
    <lineage>
        <taxon>Bacteria</taxon>
        <taxon>Pseudomonadati</taxon>
        <taxon>Bacteroidota</taxon>
        <taxon>Chitinophagia</taxon>
        <taxon>Chitinophagales</taxon>
        <taxon>Chitinophagaceae</taxon>
        <taxon>Panacibacter</taxon>
    </lineage>
</organism>
<dbReference type="KEGG" id="pgin:FRZ67_15255"/>